<evidence type="ECO:0000313" key="2">
    <source>
        <dbReference type="EMBL" id="RXG20581.1"/>
    </source>
</evidence>
<dbReference type="PROSITE" id="PS51257">
    <property type="entry name" value="PROKAR_LIPOPROTEIN"/>
    <property type="match status" value="1"/>
</dbReference>
<name>A0A4Q0P2R1_9FLAO</name>
<dbReference type="Proteomes" id="UP000289859">
    <property type="component" value="Unassembled WGS sequence"/>
</dbReference>
<dbReference type="Pfam" id="PF13472">
    <property type="entry name" value="Lipase_GDSL_2"/>
    <property type="match status" value="1"/>
</dbReference>
<comment type="caution">
    <text evidence="2">The sequence shown here is derived from an EMBL/GenBank/DDBJ whole genome shotgun (WGS) entry which is preliminary data.</text>
</comment>
<evidence type="ECO:0000313" key="3">
    <source>
        <dbReference type="Proteomes" id="UP000289859"/>
    </source>
</evidence>
<dbReference type="AlphaFoldDB" id="A0A4Q0P2R1"/>
<accession>A0A4Q0P2R1</accession>
<dbReference type="EMBL" id="QOVK01000010">
    <property type="protein sequence ID" value="RXG20581.1"/>
    <property type="molecule type" value="Genomic_DNA"/>
</dbReference>
<dbReference type="InterPro" id="IPR036514">
    <property type="entry name" value="SGNH_hydro_sf"/>
</dbReference>
<dbReference type="InterPro" id="IPR013830">
    <property type="entry name" value="SGNH_hydro"/>
</dbReference>
<dbReference type="OrthoDB" id="158267at2"/>
<dbReference type="RefSeq" id="WP_128765846.1">
    <property type="nucleotide sequence ID" value="NZ_JBHUOO010000008.1"/>
</dbReference>
<gene>
    <name evidence="2" type="ORF">DSM02_2435</name>
</gene>
<proteinExistence type="predicted"/>
<dbReference type="Gene3D" id="3.40.50.1110">
    <property type="entry name" value="SGNH hydrolase"/>
    <property type="match status" value="1"/>
</dbReference>
<dbReference type="CDD" id="cd01832">
    <property type="entry name" value="SGNH_hydrolase_like_1"/>
    <property type="match status" value="1"/>
</dbReference>
<protein>
    <submittedName>
        <fullName evidence="2">Lysophospholipase L1-like esterase</fullName>
    </submittedName>
</protein>
<keyword evidence="3" id="KW-1185">Reference proteome</keyword>
<reference evidence="2 3" key="1">
    <citation type="submission" date="2018-07" db="EMBL/GenBank/DDBJ databases">
        <title>Leeuwenhoekiella genomics.</title>
        <authorList>
            <person name="Tahon G."/>
            <person name="Willems A."/>
        </authorList>
    </citation>
    <scope>NUCLEOTIDE SEQUENCE [LARGE SCALE GENOMIC DNA]</scope>
    <source>
        <strain evidence="2 3">LMG 29608</strain>
    </source>
</reference>
<sequence length="241" mass="26878">MKNYTLYILNAVTILILLGCGVTEETTSTTEELPIAEENSDYSYLALGDSYTIGESVCNTCRFPIQLENALEQLTNKSVHTDIIATTGWRTDNLIAAIEDQNPDKTYDFVTLLIGVNNQFQGTPFSVYENEFSQLLTTAINLAQGEKERVVIISTPDYAFTPFGQTTSNPQQISDELDKYNAYAKEIAEKRNVKFLNITDITRRGIAEPNLVASDGLHPSEDAYAEFVDRLLPIVNTIIKD</sequence>
<evidence type="ECO:0000259" key="1">
    <source>
        <dbReference type="Pfam" id="PF13472"/>
    </source>
</evidence>
<feature type="domain" description="SGNH hydrolase-type esterase" evidence="1">
    <location>
        <begin position="46"/>
        <end position="225"/>
    </location>
</feature>
<dbReference type="SUPFAM" id="SSF52266">
    <property type="entry name" value="SGNH hydrolase"/>
    <property type="match status" value="1"/>
</dbReference>
<dbReference type="GO" id="GO:0016788">
    <property type="term" value="F:hydrolase activity, acting on ester bonds"/>
    <property type="evidence" value="ECO:0007669"/>
    <property type="project" value="UniProtKB-ARBA"/>
</dbReference>
<organism evidence="2 3">
    <name type="scientific">Leeuwenhoekiella polynyae</name>
    <dbReference type="NCBI Taxonomy" id="1550906"/>
    <lineage>
        <taxon>Bacteria</taxon>
        <taxon>Pseudomonadati</taxon>
        <taxon>Bacteroidota</taxon>
        <taxon>Flavobacteriia</taxon>
        <taxon>Flavobacteriales</taxon>
        <taxon>Flavobacteriaceae</taxon>
        <taxon>Leeuwenhoekiella</taxon>
    </lineage>
</organism>